<accession>A0A915I370</accession>
<proteinExistence type="predicted"/>
<dbReference type="WBParaSite" id="nRc.2.0.1.t08577-RA">
    <property type="protein sequence ID" value="nRc.2.0.1.t08577-RA"/>
    <property type="gene ID" value="nRc.2.0.1.g08577"/>
</dbReference>
<name>A0A915I370_ROMCU</name>
<protein>
    <submittedName>
        <fullName evidence="2">Uncharacterized protein</fullName>
    </submittedName>
</protein>
<sequence>MALNRNWSPVGTPIETALADRTFILTVKIPPNRPAVDSNVENCVAENLSLLMLDWPFRRAVLLQNPCTVNKIVGKQWSASLENLAPTAY</sequence>
<reference evidence="2" key="1">
    <citation type="submission" date="2022-11" db="UniProtKB">
        <authorList>
            <consortium name="WormBaseParasite"/>
        </authorList>
    </citation>
    <scope>IDENTIFICATION</scope>
</reference>
<evidence type="ECO:0000313" key="2">
    <source>
        <dbReference type="WBParaSite" id="nRc.2.0.1.t08577-RA"/>
    </source>
</evidence>
<organism evidence="1 2">
    <name type="scientific">Romanomermis culicivorax</name>
    <name type="common">Nematode worm</name>
    <dbReference type="NCBI Taxonomy" id="13658"/>
    <lineage>
        <taxon>Eukaryota</taxon>
        <taxon>Metazoa</taxon>
        <taxon>Ecdysozoa</taxon>
        <taxon>Nematoda</taxon>
        <taxon>Enoplea</taxon>
        <taxon>Dorylaimia</taxon>
        <taxon>Mermithida</taxon>
        <taxon>Mermithoidea</taxon>
        <taxon>Mermithidae</taxon>
        <taxon>Romanomermis</taxon>
    </lineage>
</organism>
<evidence type="ECO:0000313" key="1">
    <source>
        <dbReference type="Proteomes" id="UP000887565"/>
    </source>
</evidence>
<dbReference type="AlphaFoldDB" id="A0A915I370"/>
<keyword evidence="1" id="KW-1185">Reference proteome</keyword>
<dbReference type="Proteomes" id="UP000887565">
    <property type="component" value="Unplaced"/>
</dbReference>